<evidence type="ECO:0000313" key="3">
    <source>
        <dbReference type="Proteomes" id="UP000641646"/>
    </source>
</evidence>
<sequence>MQKMGIRTSQFNLSGFGCAIALLVMFWLLGAVGLGWLVKSFVILVILILMAPVIALMAFLGFQWWLQRNLVEDKCPVCGYQLTGLNQTQIQCPSCGEPLLVASGHLTRIAPPGTIDVQAVEVSAKQIED</sequence>
<gene>
    <name evidence="2" type="ORF">H6G03_10305</name>
</gene>
<keyword evidence="1" id="KW-1133">Transmembrane helix</keyword>
<evidence type="ECO:0000256" key="1">
    <source>
        <dbReference type="SAM" id="Phobius"/>
    </source>
</evidence>
<feature type="transmembrane region" description="Helical" evidence="1">
    <location>
        <begin position="42"/>
        <end position="66"/>
    </location>
</feature>
<dbReference type="EMBL" id="JACJPW010000021">
    <property type="protein sequence ID" value="MBD2181495.1"/>
    <property type="molecule type" value="Genomic_DNA"/>
</dbReference>
<protein>
    <submittedName>
        <fullName evidence="2">Uncharacterized protein</fullName>
    </submittedName>
</protein>
<keyword evidence="3" id="KW-1185">Reference proteome</keyword>
<proteinExistence type="predicted"/>
<dbReference type="Proteomes" id="UP000641646">
    <property type="component" value="Unassembled WGS sequence"/>
</dbReference>
<evidence type="ECO:0000313" key="2">
    <source>
        <dbReference type="EMBL" id="MBD2181495.1"/>
    </source>
</evidence>
<dbReference type="AlphaFoldDB" id="A0A926VD28"/>
<name>A0A926VD28_9CYAN</name>
<keyword evidence="1" id="KW-0812">Transmembrane</keyword>
<feature type="transmembrane region" description="Helical" evidence="1">
    <location>
        <begin position="12"/>
        <end position="36"/>
    </location>
</feature>
<organism evidence="2 3">
    <name type="scientific">Aerosakkonema funiforme FACHB-1375</name>
    <dbReference type="NCBI Taxonomy" id="2949571"/>
    <lineage>
        <taxon>Bacteria</taxon>
        <taxon>Bacillati</taxon>
        <taxon>Cyanobacteriota</taxon>
        <taxon>Cyanophyceae</taxon>
        <taxon>Oscillatoriophycideae</taxon>
        <taxon>Aerosakkonematales</taxon>
        <taxon>Aerosakkonemataceae</taxon>
        <taxon>Aerosakkonema</taxon>
    </lineage>
</organism>
<accession>A0A926VD28</accession>
<dbReference type="PROSITE" id="PS51257">
    <property type="entry name" value="PROKAR_LIPOPROTEIN"/>
    <property type="match status" value="1"/>
</dbReference>
<comment type="caution">
    <text evidence="2">The sequence shown here is derived from an EMBL/GenBank/DDBJ whole genome shotgun (WGS) entry which is preliminary data.</text>
</comment>
<reference evidence="2" key="1">
    <citation type="journal article" date="2015" name="ISME J.">
        <title>Draft Genome Sequence of Streptomyces incarnatus NRRL8089, which Produces the Nucleoside Antibiotic Sinefungin.</title>
        <authorList>
            <person name="Oshima K."/>
            <person name="Hattori M."/>
            <person name="Shimizu H."/>
            <person name="Fukuda K."/>
            <person name="Nemoto M."/>
            <person name="Inagaki K."/>
            <person name="Tamura T."/>
        </authorList>
    </citation>
    <scope>NUCLEOTIDE SEQUENCE</scope>
    <source>
        <strain evidence="2">FACHB-1375</strain>
    </source>
</reference>
<keyword evidence="1" id="KW-0472">Membrane</keyword>
<reference evidence="2" key="2">
    <citation type="submission" date="2020-08" db="EMBL/GenBank/DDBJ databases">
        <authorList>
            <person name="Chen M."/>
            <person name="Teng W."/>
            <person name="Zhao L."/>
            <person name="Hu C."/>
            <person name="Zhou Y."/>
            <person name="Han B."/>
            <person name="Song L."/>
            <person name="Shu W."/>
        </authorList>
    </citation>
    <scope>NUCLEOTIDE SEQUENCE</scope>
    <source>
        <strain evidence="2">FACHB-1375</strain>
    </source>
</reference>